<evidence type="ECO:0000313" key="2">
    <source>
        <dbReference type="EMBL" id="PQJ11602.1"/>
    </source>
</evidence>
<dbReference type="EMBL" id="PPSL01000002">
    <property type="protein sequence ID" value="PQJ11602.1"/>
    <property type="molecule type" value="Genomic_DNA"/>
</dbReference>
<evidence type="ECO:0000313" key="3">
    <source>
        <dbReference type="Proteomes" id="UP000239872"/>
    </source>
</evidence>
<dbReference type="RefSeq" id="WP_105038482.1">
    <property type="nucleotide sequence ID" value="NZ_PPSL01000002.1"/>
</dbReference>
<keyword evidence="3" id="KW-1185">Reference proteome</keyword>
<evidence type="ECO:0000259" key="1">
    <source>
        <dbReference type="Pfam" id="PF13568"/>
    </source>
</evidence>
<protein>
    <recommendedName>
        <fullName evidence="1">Outer membrane protein beta-barrel domain-containing protein</fullName>
    </recommendedName>
</protein>
<comment type="caution">
    <text evidence="2">The sequence shown here is derived from an EMBL/GenBank/DDBJ whole genome shotgun (WGS) entry which is preliminary data.</text>
</comment>
<reference evidence="2 3" key="1">
    <citation type="submission" date="2018-01" db="EMBL/GenBank/DDBJ databases">
        <title>A novel member of the phylum Bacteroidetes isolated from glacier ice.</title>
        <authorList>
            <person name="Liu Q."/>
            <person name="Xin Y.-H."/>
        </authorList>
    </citation>
    <scope>NUCLEOTIDE SEQUENCE [LARGE SCALE GENOMIC DNA]</scope>
    <source>
        <strain evidence="2 3">RB1R16</strain>
    </source>
</reference>
<name>A0A2S7SXE5_9BACT</name>
<dbReference type="OrthoDB" id="1011748at2"/>
<organism evidence="2 3">
    <name type="scientific">Flavipsychrobacter stenotrophus</name>
    <dbReference type="NCBI Taxonomy" id="2077091"/>
    <lineage>
        <taxon>Bacteria</taxon>
        <taxon>Pseudomonadati</taxon>
        <taxon>Bacteroidota</taxon>
        <taxon>Chitinophagia</taxon>
        <taxon>Chitinophagales</taxon>
        <taxon>Chitinophagaceae</taxon>
        <taxon>Flavipsychrobacter</taxon>
    </lineage>
</organism>
<dbReference type="Proteomes" id="UP000239872">
    <property type="component" value="Unassembled WGS sequence"/>
</dbReference>
<feature type="domain" description="Outer membrane protein beta-barrel" evidence="1">
    <location>
        <begin position="21"/>
        <end position="152"/>
    </location>
</feature>
<sequence length="206" mass="22217">MKKLLLITSLLATAFVGSGQIKVAPEAGLNFSNYSVPTKSYSATSVFGVRLGLIADLALGGDKCYLQPGVLYVRNGTAVNAPNYFISQGSITYRVHTIEVPLNFLYKFGQPGKNRLFAGAGVYLGMNVKSDAFYITNYDMGGGVNAGCEFKRGLFIRATAQSGVLKPKSLGITTTSSNLAMTLGYFFNYNRTSRRSGRSRGNLMPE</sequence>
<dbReference type="Pfam" id="PF13568">
    <property type="entry name" value="OMP_b-brl_2"/>
    <property type="match status" value="1"/>
</dbReference>
<accession>A0A2S7SXE5</accession>
<dbReference type="AlphaFoldDB" id="A0A2S7SXE5"/>
<gene>
    <name evidence="2" type="ORF">CJD36_007340</name>
</gene>
<dbReference type="InterPro" id="IPR025665">
    <property type="entry name" value="Beta-barrel_OMP_2"/>
</dbReference>
<proteinExistence type="predicted"/>